<dbReference type="EMBL" id="JAFHLR010000036">
    <property type="protein sequence ID" value="KAG5465255.1"/>
    <property type="molecule type" value="Genomic_DNA"/>
</dbReference>
<name>A0A836GH48_9TRYP</name>
<reference evidence="3" key="1">
    <citation type="journal article" date="2021" name="Microbiol. Resour. Announc.">
        <title>LGAAP: Leishmaniinae Genome Assembly and Annotation Pipeline.</title>
        <authorList>
            <person name="Almutairi H."/>
            <person name="Urbaniak M.D."/>
            <person name="Bates M.D."/>
            <person name="Jariyapan N."/>
            <person name="Kwakye-Nuako G."/>
            <person name="Thomaz-Soccol V."/>
            <person name="Al-Salem W.S."/>
            <person name="Dillon R.J."/>
            <person name="Bates P.A."/>
            <person name="Gatherer D."/>
        </authorList>
    </citation>
    <scope>NUCLEOTIDE SEQUENCE [LARGE SCALE GENOMIC DNA]</scope>
</reference>
<accession>A0A836GH48</accession>
<dbReference type="Proteomes" id="UP000674143">
    <property type="component" value="Unassembled WGS sequence"/>
</dbReference>
<protein>
    <submittedName>
        <fullName evidence="2">Uncharacterized protein</fullName>
    </submittedName>
</protein>
<dbReference type="KEGG" id="loi:92356719"/>
<reference evidence="3" key="2">
    <citation type="journal article" date="2021" name="Sci. Data">
        <title>Chromosome-scale genome sequencing, assembly and annotation of six genomes from subfamily Leishmaniinae.</title>
        <authorList>
            <person name="Almutairi H."/>
            <person name="Urbaniak M.D."/>
            <person name="Bates M.D."/>
            <person name="Jariyapan N."/>
            <person name="Kwakye-Nuako G."/>
            <person name="Thomaz Soccol V."/>
            <person name="Al-Salem W.S."/>
            <person name="Dillon R.J."/>
            <person name="Bates P.A."/>
            <person name="Gatherer D."/>
        </authorList>
    </citation>
    <scope>NUCLEOTIDE SEQUENCE [LARGE SCALE GENOMIC DNA]</scope>
</reference>
<keyword evidence="1" id="KW-0472">Membrane</keyword>
<keyword evidence="1" id="KW-0812">Transmembrane</keyword>
<evidence type="ECO:0000313" key="2">
    <source>
        <dbReference type="EMBL" id="KAG5465255.1"/>
    </source>
</evidence>
<gene>
    <name evidence="2" type="ORF">LSCM4_00710</name>
</gene>
<feature type="transmembrane region" description="Helical" evidence="1">
    <location>
        <begin position="35"/>
        <end position="52"/>
    </location>
</feature>
<keyword evidence="1" id="KW-1133">Transmembrane helix</keyword>
<evidence type="ECO:0000256" key="1">
    <source>
        <dbReference type="SAM" id="Phobius"/>
    </source>
</evidence>
<organism evidence="2 3">
    <name type="scientific">Leishmania orientalis</name>
    <dbReference type="NCBI Taxonomy" id="2249476"/>
    <lineage>
        <taxon>Eukaryota</taxon>
        <taxon>Discoba</taxon>
        <taxon>Euglenozoa</taxon>
        <taxon>Kinetoplastea</taxon>
        <taxon>Metakinetoplastina</taxon>
        <taxon>Trypanosomatida</taxon>
        <taxon>Trypanosomatidae</taxon>
        <taxon>Leishmaniinae</taxon>
        <taxon>Leishmania</taxon>
    </lineage>
</organism>
<keyword evidence="3" id="KW-1185">Reference proteome</keyword>
<sequence length="93" mass="10543">MRVPGISSGPNLAAGSPRMVAMDSRRHALPRKLNYLLPVTLLFTLSGIAYTFKWNFDRQKNGGGVCVDCARQREMVEEVYFNKRPPMQRGCRL</sequence>
<proteinExistence type="predicted"/>
<dbReference type="RefSeq" id="XP_067058886.1">
    <property type="nucleotide sequence ID" value="XM_067202785.1"/>
</dbReference>
<dbReference type="GeneID" id="92356719"/>
<comment type="caution">
    <text evidence="2">The sequence shown here is derived from an EMBL/GenBank/DDBJ whole genome shotgun (WGS) entry which is preliminary data.</text>
</comment>
<dbReference type="AlphaFoldDB" id="A0A836GH48"/>
<evidence type="ECO:0000313" key="3">
    <source>
        <dbReference type="Proteomes" id="UP000674143"/>
    </source>
</evidence>